<dbReference type="GeneID" id="101719487"/>
<reference evidence="6 7" key="1">
    <citation type="submission" date="2025-04" db="UniProtKB">
        <authorList>
            <consortium name="RefSeq"/>
        </authorList>
    </citation>
    <scope>IDENTIFICATION</scope>
</reference>
<dbReference type="PANTHER" id="PTHR48026">
    <property type="entry name" value="HOMOLOGOUS TO DROSOPHILA SQD (SQUID) PROTEIN"/>
    <property type="match status" value="1"/>
</dbReference>
<dbReference type="RefSeq" id="XP_021103050.1">
    <property type="nucleotide sequence ID" value="XM_021247391.1"/>
</dbReference>
<dbReference type="Gene3D" id="3.30.70.330">
    <property type="match status" value="1"/>
</dbReference>
<dbReference type="GO" id="GO:0000398">
    <property type="term" value="P:mRNA splicing, via spliceosome"/>
    <property type="evidence" value="ECO:0007669"/>
    <property type="project" value="TreeGrafter"/>
</dbReference>
<dbReference type="PROSITE" id="PS50102">
    <property type="entry name" value="RRM"/>
    <property type="match status" value="1"/>
</dbReference>
<dbReference type="GO" id="GO:0003730">
    <property type="term" value="F:mRNA 3'-UTR binding"/>
    <property type="evidence" value="ECO:0007669"/>
    <property type="project" value="TreeGrafter"/>
</dbReference>
<feature type="compositionally biased region" description="Low complexity" evidence="3">
    <location>
        <begin position="486"/>
        <end position="496"/>
    </location>
</feature>
<feature type="region of interest" description="Disordered" evidence="3">
    <location>
        <begin position="700"/>
        <end position="745"/>
    </location>
</feature>
<dbReference type="GO" id="GO:0071013">
    <property type="term" value="C:catalytic step 2 spliceosome"/>
    <property type="evidence" value="ECO:0007669"/>
    <property type="project" value="TreeGrafter"/>
</dbReference>
<dbReference type="InterPro" id="IPR012677">
    <property type="entry name" value="Nucleotide-bd_a/b_plait_sf"/>
</dbReference>
<keyword evidence="1 2" id="KW-0694">RNA-binding</keyword>
<sequence>MMQATALVEMASGKGYHSSGENLQKDLSSDSKKSSNACNEVKLTFPDHEWDSLALEPRASVREISNTDTTRLLESSFSENQDTNIQSAHSQSSKFEDSIDYVFMNEIYCIYSESELKNENTTNLNSELDSEIEKREEAFFDILKLQGTRTVALERICEISNADYEETAGEMQKDVIEEDSQQEYHSAEEQEYISNHLSFVQAKTSSISNLEVELRNSGHEVQSASNLEDNPIKLESSSVISSDSLNVVAQEYTPCVSKFQNCDLLKEYYEPKYEKCKEQETSLMYPIVFVQRGNSLGNEESQAKNDFLNPQTALKTKTCTETMKSQISENKDFCGNAVVKNRISQHLENPSTISQDRALETLQESSKVCQTSWSSIFDDSVISAYGCSHYESLQSTPDPALGFAVPPRIAIRDDQTIKEDSSLKAINGNNMNKACSEEDGKGTYPKSVIDAAGCTVTVHQTVDVSTDFRACFTTSRATNARPSVVSTSSNTEVTMMSKKRPSKWQSGKQKSVACNTDWSYGQDGVDTPVAITKGSGKSLSVDSSQPNGNFQNKDSLELKTYDNTDLKKHPDREFQLSEEVEKSSPSQCCKKVMQRLMEAEMHLLNARYEMCRRHCWDIYKLTVENKGLNRNLLSSSAQKELGSALLSISGDLKVRYTNLKEKIHKGIPLEELPLLSVESKLLITFSTFVSRLMKEESHDFSGADSELNDQTASASEVSPSLKETHSQMSSLPDSTSPKKDGLKNGEINVDFSQLKLDDKECRSGHEVSEHWFDAKENMTGVDSSEIQETEIDHDRQNPKLTVEMKNVEPLQRDKGFLIHVGGLCPSVSEADLRSYFQKYQVSEISICDSSTDYRYASLSFKKNSDAKMAVEEMNGMEISGKSVNVWLIETHGECTSPLSSKKHLNNLEKNINKEINPASSVSRLARTRPRQMVSEQDSELSPLDQDAKKNCKQIESAQLPKIPIQFLPPNTLNFRSFTKIIKILAELHPEVSRHHIISALQEVRKNQKGFLKGLSISTIVEMTSSVLKKTASH</sequence>
<evidence type="ECO:0000313" key="7">
    <source>
        <dbReference type="RefSeq" id="XP_021103050.1"/>
    </source>
</evidence>
<dbReference type="AlphaFoldDB" id="A0AAX6S1H0"/>
<gene>
    <name evidence="6 7" type="primary">Rbm44</name>
</gene>
<dbReference type="Proteomes" id="UP000694906">
    <property type="component" value="Unplaced"/>
</dbReference>
<dbReference type="InterPro" id="IPR000504">
    <property type="entry name" value="RRM_dom"/>
</dbReference>
<evidence type="ECO:0000259" key="4">
    <source>
        <dbReference type="PROSITE" id="PS50102"/>
    </source>
</evidence>
<accession>A0AAX6S1H0</accession>
<evidence type="ECO:0000256" key="2">
    <source>
        <dbReference type="PROSITE-ProRule" id="PRU00176"/>
    </source>
</evidence>
<evidence type="ECO:0000313" key="5">
    <source>
        <dbReference type="Proteomes" id="UP000694906"/>
    </source>
</evidence>
<organism evidence="5 7">
    <name type="scientific">Heterocephalus glaber</name>
    <name type="common">Naked mole rat</name>
    <dbReference type="NCBI Taxonomy" id="10181"/>
    <lineage>
        <taxon>Eukaryota</taxon>
        <taxon>Metazoa</taxon>
        <taxon>Chordata</taxon>
        <taxon>Craniata</taxon>
        <taxon>Vertebrata</taxon>
        <taxon>Euteleostomi</taxon>
        <taxon>Mammalia</taxon>
        <taxon>Eutheria</taxon>
        <taxon>Euarchontoglires</taxon>
        <taxon>Glires</taxon>
        <taxon>Rodentia</taxon>
        <taxon>Hystricomorpha</taxon>
        <taxon>Bathyergidae</taxon>
        <taxon>Heterocephalus</taxon>
    </lineage>
</organism>
<dbReference type="Pfam" id="PF00076">
    <property type="entry name" value="RRM_1"/>
    <property type="match status" value="1"/>
</dbReference>
<feature type="domain" description="RRM" evidence="4">
    <location>
        <begin position="816"/>
        <end position="890"/>
    </location>
</feature>
<evidence type="ECO:0000256" key="3">
    <source>
        <dbReference type="SAM" id="MobiDB-lite"/>
    </source>
</evidence>
<dbReference type="RefSeq" id="XP_004868449.1">
    <property type="nucleotide sequence ID" value="XM_004868392.2"/>
</dbReference>
<proteinExistence type="predicted"/>
<dbReference type="InterPro" id="IPR035979">
    <property type="entry name" value="RBD_domain_sf"/>
</dbReference>
<dbReference type="PANTHER" id="PTHR48026:SF8">
    <property type="entry name" value="RNA-BINDING PROTEIN 44"/>
    <property type="match status" value="1"/>
</dbReference>
<dbReference type="SUPFAM" id="SSF54928">
    <property type="entry name" value="RNA-binding domain, RBD"/>
    <property type="match status" value="1"/>
</dbReference>
<feature type="region of interest" description="Disordered" evidence="3">
    <location>
        <begin position="486"/>
        <end position="508"/>
    </location>
</feature>
<evidence type="ECO:0000256" key="1">
    <source>
        <dbReference type="ARBA" id="ARBA00022884"/>
    </source>
</evidence>
<dbReference type="SMART" id="SM00360">
    <property type="entry name" value="RRM"/>
    <property type="match status" value="1"/>
</dbReference>
<feature type="compositionally biased region" description="Polar residues" evidence="3">
    <location>
        <begin position="708"/>
        <end position="718"/>
    </location>
</feature>
<evidence type="ECO:0000313" key="6">
    <source>
        <dbReference type="RefSeq" id="XP_004868449.1"/>
    </source>
</evidence>
<dbReference type="InterPro" id="IPR056870">
    <property type="entry name" value="TTC3/DZIP3/RBM44-like_helical"/>
</dbReference>
<protein>
    <submittedName>
        <fullName evidence="6 7">RNA-binding protein 44 isoform X1</fullName>
    </submittedName>
</protein>
<feature type="compositionally biased region" description="Polar residues" evidence="3">
    <location>
        <begin position="726"/>
        <end position="735"/>
    </location>
</feature>
<dbReference type="Pfam" id="PF24905">
    <property type="entry name" value="TTC3_9th"/>
    <property type="match status" value="1"/>
</dbReference>
<dbReference type="KEGG" id="hgl:101719487"/>
<feature type="region of interest" description="Disordered" evidence="3">
    <location>
        <begin position="922"/>
        <end position="945"/>
    </location>
</feature>
<dbReference type="CTD" id="375316"/>
<keyword evidence="5" id="KW-1185">Reference proteome</keyword>
<name>A0AAX6S1H0_HETGA</name>